<sequence length="310" mass="34472">MPPPLLSAQVVSTVFPCLAIAITAFRLIIQYRRSQLWWEDLWVAVAMAWTMGLVTAYWRFSIVVADPYPDKSLFVISWWLSTVTHTSALWAARMSLTFSIIRISHPASRLRMAASLTAGLFACCFVTQIIQKVYICRDVKSWINNTTHGCHVGHSVGITVICMNVLSDVLLVAMASRLLRAARQLKSQRKLVRGLLSASILTTVFSIVHIIFVMRTDALLAIIWSGHLEVSISLIVCNLPVVVTCFYRHFKRLHAEDAYDYATDSSSVRASLENTLDASAIAQTDLTYTAGLITSISTQSLGGFQSHDLM</sequence>
<evidence type="ECO:0000256" key="3">
    <source>
        <dbReference type="ARBA" id="ARBA00022989"/>
    </source>
</evidence>
<protein>
    <recommendedName>
        <fullName evidence="7">Rhodopsin domain-containing protein</fullName>
    </recommendedName>
</protein>
<comment type="similarity">
    <text evidence="5">Belongs to the SAT4 family.</text>
</comment>
<keyword evidence="9" id="KW-1185">Reference proteome</keyword>
<feature type="transmembrane region" description="Helical" evidence="6">
    <location>
        <begin position="6"/>
        <end position="29"/>
    </location>
</feature>
<comment type="subcellular location">
    <subcellularLocation>
        <location evidence="1">Membrane</location>
        <topology evidence="1">Multi-pass membrane protein</topology>
    </subcellularLocation>
</comment>
<organism evidence="8 9">
    <name type="scientific">Athelia psychrophila</name>
    <dbReference type="NCBI Taxonomy" id="1759441"/>
    <lineage>
        <taxon>Eukaryota</taxon>
        <taxon>Fungi</taxon>
        <taxon>Dikarya</taxon>
        <taxon>Basidiomycota</taxon>
        <taxon>Agaricomycotina</taxon>
        <taxon>Agaricomycetes</taxon>
        <taxon>Agaricomycetidae</taxon>
        <taxon>Atheliales</taxon>
        <taxon>Atheliaceae</taxon>
        <taxon>Athelia</taxon>
    </lineage>
</organism>
<dbReference type="Proteomes" id="UP000076532">
    <property type="component" value="Unassembled WGS sequence"/>
</dbReference>
<dbReference type="PANTHER" id="PTHR33048:SF47">
    <property type="entry name" value="INTEGRAL MEMBRANE PROTEIN-RELATED"/>
    <property type="match status" value="1"/>
</dbReference>
<evidence type="ECO:0000256" key="5">
    <source>
        <dbReference type="ARBA" id="ARBA00038359"/>
    </source>
</evidence>
<dbReference type="EMBL" id="KV417614">
    <property type="protein sequence ID" value="KZP14679.1"/>
    <property type="molecule type" value="Genomic_DNA"/>
</dbReference>
<dbReference type="PANTHER" id="PTHR33048">
    <property type="entry name" value="PTH11-LIKE INTEGRAL MEMBRANE PROTEIN (AFU_ORTHOLOGUE AFUA_5G11245)"/>
    <property type="match status" value="1"/>
</dbReference>
<feature type="transmembrane region" description="Helical" evidence="6">
    <location>
        <begin position="218"/>
        <end position="247"/>
    </location>
</feature>
<dbReference type="InterPro" id="IPR049326">
    <property type="entry name" value="Rhodopsin_dom_fungi"/>
</dbReference>
<keyword evidence="4 6" id="KW-0472">Membrane</keyword>
<keyword evidence="2 6" id="KW-0812">Transmembrane</keyword>
<feature type="transmembrane region" description="Helical" evidence="6">
    <location>
        <begin position="113"/>
        <end position="135"/>
    </location>
</feature>
<feature type="transmembrane region" description="Helical" evidence="6">
    <location>
        <begin position="155"/>
        <end position="179"/>
    </location>
</feature>
<evidence type="ECO:0000259" key="7">
    <source>
        <dbReference type="Pfam" id="PF20684"/>
    </source>
</evidence>
<accession>A0A166DGE7</accession>
<proteinExistence type="inferred from homology"/>
<evidence type="ECO:0000256" key="2">
    <source>
        <dbReference type="ARBA" id="ARBA00022692"/>
    </source>
</evidence>
<dbReference type="GO" id="GO:0016020">
    <property type="term" value="C:membrane"/>
    <property type="evidence" value="ECO:0007669"/>
    <property type="project" value="UniProtKB-SubCell"/>
</dbReference>
<feature type="transmembrane region" description="Helical" evidence="6">
    <location>
        <begin position="41"/>
        <end position="60"/>
    </location>
</feature>
<feature type="domain" description="Rhodopsin" evidence="7">
    <location>
        <begin position="26"/>
        <end position="245"/>
    </location>
</feature>
<gene>
    <name evidence="8" type="ORF">FIBSPDRAFT_959497</name>
</gene>
<dbReference type="Pfam" id="PF20684">
    <property type="entry name" value="Fung_rhodopsin"/>
    <property type="match status" value="1"/>
</dbReference>
<dbReference type="InterPro" id="IPR052337">
    <property type="entry name" value="SAT4-like"/>
</dbReference>
<evidence type="ECO:0000256" key="1">
    <source>
        <dbReference type="ARBA" id="ARBA00004141"/>
    </source>
</evidence>
<dbReference type="OrthoDB" id="444631at2759"/>
<evidence type="ECO:0000256" key="4">
    <source>
        <dbReference type="ARBA" id="ARBA00023136"/>
    </source>
</evidence>
<evidence type="ECO:0000313" key="9">
    <source>
        <dbReference type="Proteomes" id="UP000076532"/>
    </source>
</evidence>
<name>A0A166DGE7_9AGAM</name>
<feature type="transmembrane region" description="Helical" evidence="6">
    <location>
        <begin position="191"/>
        <end position="212"/>
    </location>
</feature>
<dbReference type="STRING" id="436010.A0A166DGE7"/>
<feature type="transmembrane region" description="Helical" evidence="6">
    <location>
        <begin position="72"/>
        <end position="92"/>
    </location>
</feature>
<dbReference type="AlphaFoldDB" id="A0A166DGE7"/>
<evidence type="ECO:0000313" key="8">
    <source>
        <dbReference type="EMBL" id="KZP14679.1"/>
    </source>
</evidence>
<reference evidence="8 9" key="1">
    <citation type="journal article" date="2016" name="Mol. Biol. Evol.">
        <title>Comparative Genomics of Early-Diverging Mushroom-Forming Fungi Provides Insights into the Origins of Lignocellulose Decay Capabilities.</title>
        <authorList>
            <person name="Nagy L.G."/>
            <person name="Riley R."/>
            <person name="Tritt A."/>
            <person name="Adam C."/>
            <person name="Daum C."/>
            <person name="Floudas D."/>
            <person name="Sun H."/>
            <person name="Yadav J.S."/>
            <person name="Pangilinan J."/>
            <person name="Larsson K.H."/>
            <person name="Matsuura K."/>
            <person name="Barry K."/>
            <person name="Labutti K."/>
            <person name="Kuo R."/>
            <person name="Ohm R.A."/>
            <person name="Bhattacharya S.S."/>
            <person name="Shirouzu T."/>
            <person name="Yoshinaga Y."/>
            <person name="Martin F.M."/>
            <person name="Grigoriev I.V."/>
            <person name="Hibbett D.S."/>
        </authorList>
    </citation>
    <scope>NUCLEOTIDE SEQUENCE [LARGE SCALE GENOMIC DNA]</scope>
    <source>
        <strain evidence="8 9">CBS 109695</strain>
    </source>
</reference>
<keyword evidence="3 6" id="KW-1133">Transmembrane helix</keyword>
<evidence type="ECO:0000256" key="6">
    <source>
        <dbReference type="SAM" id="Phobius"/>
    </source>
</evidence>